<sequence length="490" mass="50602">MSNGLILAIDQGTTNTKALAFDAEGRVVASASVPMPVSYPQPGWAEQSATDIWQSVAQVIAEVVAKVGPDMDALAISNQRETIVVWDSRTGQPIAPAILWQCRRSAPDGAAIRAAGHAELIETRTGLGVDPLFPAAKLAWILDHVSGAREAAATGHLRAGTIDAWLLWNLTGGEHATDHSNASRTQLFNTEALAWDEELGRIFNVPLALLPKVRPSDSAFGTVAAGVSALAAGTPVHAMIGDSHAALFGHGVREPGTVKATYGTGTSLMTLTAARIMSRSGLSSTIAWSTSAGVAYALEGNISVSGQAVAFMGSLLGIADPAAVAALAATVPDSNGVTFVPALVGLGAPYWDPDARGSISGLALGTTPAHLARAAVEAIAFQVTDVFTAMETDLGQPLARLSADGGAARNDMLMQFQADLIDRPVLRGELPEVSAAGAALLAATGLGRNTTRASKAQRQFTPQMSDASRKAALSGWLSGVGRVLQRDQIT</sequence>
<dbReference type="Pfam" id="PF02782">
    <property type="entry name" value="FGGY_C"/>
    <property type="match status" value="1"/>
</dbReference>
<reference evidence="10 11" key="1">
    <citation type="journal article" date="2015" name="Genome Announc.">
        <title>Genome Assemblies of Three Soil-Associated Devosia species: D. insulae, D. limi, and D. soli.</title>
        <authorList>
            <person name="Hassan Y.I."/>
            <person name="Lepp D."/>
            <person name="Zhou T."/>
        </authorList>
    </citation>
    <scope>NUCLEOTIDE SEQUENCE [LARGE SCALE GENOMIC DNA]</scope>
    <source>
        <strain evidence="10 11">DS-56</strain>
    </source>
</reference>
<evidence type="ECO:0000259" key="8">
    <source>
        <dbReference type="Pfam" id="PF00370"/>
    </source>
</evidence>
<organism evidence="10 11">
    <name type="scientific">Devosia insulae DS-56</name>
    <dbReference type="NCBI Taxonomy" id="1116389"/>
    <lineage>
        <taxon>Bacteria</taxon>
        <taxon>Pseudomonadati</taxon>
        <taxon>Pseudomonadota</taxon>
        <taxon>Alphaproteobacteria</taxon>
        <taxon>Hyphomicrobiales</taxon>
        <taxon>Devosiaceae</taxon>
        <taxon>Devosia</taxon>
    </lineage>
</organism>
<keyword evidence="3" id="KW-0547">Nucleotide-binding</keyword>
<dbReference type="GO" id="GO:0005829">
    <property type="term" value="C:cytosol"/>
    <property type="evidence" value="ECO:0007669"/>
    <property type="project" value="TreeGrafter"/>
</dbReference>
<protein>
    <recommendedName>
        <fullName evidence="6">ATP:glycerol 3-phosphotransferase</fullName>
    </recommendedName>
</protein>
<dbReference type="OrthoDB" id="9805576at2"/>
<evidence type="ECO:0000256" key="2">
    <source>
        <dbReference type="ARBA" id="ARBA00022679"/>
    </source>
</evidence>
<evidence type="ECO:0000256" key="6">
    <source>
        <dbReference type="ARBA" id="ARBA00043149"/>
    </source>
</evidence>
<dbReference type="GO" id="GO:0005524">
    <property type="term" value="F:ATP binding"/>
    <property type="evidence" value="ECO:0007669"/>
    <property type="project" value="UniProtKB-KW"/>
</dbReference>
<evidence type="ECO:0000313" key="11">
    <source>
        <dbReference type="Proteomes" id="UP000095463"/>
    </source>
</evidence>
<dbReference type="SUPFAM" id="SSF53067">
    <property type="entry name" value="Actin-like ATPase domain"/>
    <property type="match status" value="2"/>
</dbReference>
<gene>
    <name evidence="10" type="ORF">VW23_009820</name>
</gene>
<dbReference type="InterPro" id="IPR000577">
    <property type="entry name" value="Carb_kinase_FGGY"/>
</dbReference>
<dbReference type="Gene3D" id="3.30.420.40">
    <property type="match status" value="2"/>
</dbReference>
<keyword evidence="4 7" id="KW-0418">Kinase</keyword>
<feature type="domain" description="Carbohydrate kinase FGGY C-terminal" evidence="9">
    <location>
        <begin position="259"/>
        <end position="444"/>
    </location>
</feature>
<dbReference type="PANTHER" id="PTHR10196:SF69">
    <property type="entry name" value="GLYCEROL KINASE"/>
    <property type="match status" value="1"/>
</dbReference>
<dbReference type="PROSITE" id="PS00445">
    <property type="entry name" value="FGGY_KINASES_2"/>
    <property type="match status" value="1"/>
</dbReference>
<evidence type="ECO:0000256" key="1">
    <source>
        <dbReference type="ARBA" id="ARBA00009156"/>
    </source>
</evidence>
<dbReference type="PANTHER" id="PTHR10196">
    <property type="entry name" value="SUGAR KINASE"/>
    <property type="match status" value="1"/>
</dbReference>
<dbReference type="RefSeq" id="WP_069908068.1">
    <property type="nucleotide sequence ID" value="NZ_LAJE02000054.1"/>
</dbReference>
<evidence type="ECO:0000256" key="7">
    <source>
        <dbReference type="RuleBase" id="RU003733"/>
    </source>
</evidence>
<evidence type="ECO:0000256" key="4">
    <source>
        <dbReference type="ARBA" id="ARBA00022777"/>
    </source>
</evidence>
<evidence type="ECO:0000259" key="9">
    <source>
        <dbReference type="Pfam" id="PF02782"/>
    </source>
</evidence>
<dbReference type="EMBL" id="LAJE02000054">
    <property type="protein sequence ID" value="OEO32797.1"/>
    <property type="molecule type" value="Genomic_DNA"/>
</dbReference>
<evidence type="ECO:0000256" key="3">
    <source>
        <dbReference type="ARBA" id="ARBA00022741"/>
    </source>
</evidence>
<proteinExistence type="inferred from homology"/>
<dbReference type="PIRSF" id="PIRSF000538">
    <property type="entry name" value="GlpK"/>
    <property type="match status" value="1"/>
</dbReference>
<keyword evidence="2 7" id="KW-0808">Transferase</keyword>
<evidence type="ECO:0000313" key="10">
    <source>
        <dbReference type="EMBL" id="OEO32797.1"/>
    </source>
</evidence>
<dbReference type="GO" id="GO:0019563">
    <property type="term" value="P:glycerol catabolic process"/>
    <property type="evidence" value="ECO:0007669"/>
    <property type="project" value="TreeGrafter"/>
</dbReference>
<dbReference type="InterPro" id="IPR018484">
    <property type="entry name" value="FGGY_N"/>
</dbReference>
<keyword evidence="11" id="KW-1185">Reference proteome</keyword>
<feature type="domain" description="Carbohydrate kinase FGGY N-terminal" evidence="8">
    <location>
        <begin position="6"/>
        <end position="249"/>
    </location>
</feature>
<evidence type="ECO:0000256" key="5">
    <source>
        <dbReference type="ARBA" id="ARBA00022840"/>
    </source>
</evidence>
<dbReference type="InterPro" id="IPR018483">
    <property type="entry name" value="Carb_kinase_FGGY_CS"/>
</dbReference>
<comment type="similarity">
    <text evidence="1 7">Belongs to the FGGY kinase family.</text>
</comment>
<comment type="caution">
    <text evidence="10">The sequence shown here is derived from an EMBL/GenBank/DDBJ whole genome shotgun (WGS) entry which is preliminary data.</text>
</comment>
<dbReference type="NCBIfam" id="NF000756">
    <property type="entry name" value="PRK00047.1"/>
    <property type="match status" value="1"/>
</dbReference>
<name>A0A1E5XW32_9HYPH</name>
<dbReference type="InterPro" id="IPR018485">
    <property type="entry name" value="FGGY_C"/>
</dbReference>
<dbReference type="Proteomes" id="UP000095463">
    <property type="component" value="Unassembled WGS sequence"/>
</dbReference>
<dbReference type="InterPro" id="IPR043129">
    <property type="entry name" value="ATPase_NBD"/>
</dbReference>
<keyword evidence="5" id="KW-0067">ATP-binding</keyword>
<dbReference type="AlphaFoldDB" id="A0A1E5XW32"/>
<dbReference type="GO" id="GO:0004370">
    <property type="term" value="F:glycerol kinase activity"/>
    <property type="evidence" value="ECO:0007669"/>
    <property type="project" value="TreeGrafter"/>
</dbReference>
<accession>A0A1E5XW32</accession>
<dbReference type="CDD" id="cd07769">
    <property type="entry name" value="ASKHA_NBD_FGGY_GK"/>
    <property type="match status" value="1"/>
</dbReference>
<dbReference type="Pfam" id="PF00370">
    <property type="entry name" value="FGGY_N"/>
    <property type="match status" value="1"/>
</dbReference>